<dbReference type="SUPFAM" id="SSF53756">
    <property type="entry name" value="UDP-Glycosyltransferase/glycogen phosphorylase"/>
    <property type="match status" value="1"/>
</dbReference>
<dbReference type="InterPro" id="IPR050194">
    <property type="entry name" value="Glycosyltransferase_grp1"/>
</dbReference>
<dbReference type="CDD" id="cd03801">
    <property type="entry name" value="GT4_PimA-like"/>
    <property type="match status" value="1"/>
</dbReference>
<dbReference type="PANTHER" id="PTHR45947:SF3">
    <property type="entry name" value="SULFOQUINOVOSYL TRANSFERASE SQD2"/>
    <property type="match status" value="1"/>
</dbReference>
<name>A0A1F7F3Z2_UNCRA</name>
<evidence type="ECO:0000259" key="1">
    <source>
        <dbReference type="Pfam" id="PF00534"/>
    </source>
</evidence>
<gene>
    <name evidence="2" type="ORF">A2519_13030</name>
</gene>
<comment type="caution">
    <text evidence="2">The sequence shown here is derived from an EMBL/GenBank/DDBJ whole genome shotgun (WGS) entry which is preliminary data.</text>
</comment>
<organism evidence="2 3">
    <name type="scientific">Candidatus Raymondbacteria bacterium RIFOXYD12_FULL_49_13</name>
    <dbReference type="NCBI Taxonomy" id="1817890"/>
    <lineage>
        <taxon>Bacteria</taxon>
        <taxon>Raymondiibacteriota</taxon>
    </lineage>
</organism>
<dbReference type="EMBL" id="MFYX01000127">
    <property type="protein sequence ID" value="OGK01318.1"/>
    <property type="molecule type" value="Genomic_DNA"/>
</dbReference>
<dbReference type="InterPro" id="IPR001296">
    <property type="entry name" value="Glyco_trans_1"/>
</dbReference>
<accession>A0A1F7F3Z2</accession>
<sequence length="397" mass="44583">MRKVGVVSRRFLPAEGGVERFCASLMLSLRNETAVVAATQIAGNHPDFPGVDDLFACSFDDYEFNTIQIKALSPGFFDRIRLLPCVLRLVPGLRRLFGASLHNLAARSFAWVYFSRLRAYFTGVTLVHSFAFDGAGLLAQAVARSLNAMFVITPFMHPEKWGDSRQNIRLYNEADAVVALHTRDAENLQAAGVRPDLIRIIGIGIDPFTGDGQRFRKKYAIIGPMVLFVGRLMHHKGYRELVRAVAALRERGREISLVIIGPRTRESDKEFFPEYEGVVYLGLVSEQEKYDAYAACDLFCLPSRSEIMPVSILEAWHAGKPVLAGDIPDLRALVDEGETGMFTLQESDACARKLDNFLSHRREWERMGANGRRLVEERHLMSRVADQTVSLYKELGL</sequence>
<dbReference type="PANTHER" id="PTHR45947">
    <property type="entry name" value="SULFOQUINOVOSYL TRANSFERASE SQD2"/>
    <property type="match status" value="1"/>
</dbReference>
<dbReference type="Pfam" id="PF00534">
    <property type="entry name" value="Glycos_transf_1"/>
    <property type="match status" value="1"/>
</dbReference>
<dbReference type="GO" id="GO:0016758">
    <property type="term" value="F:hexosyltransferase activity"/>
    <property type="evidence" value="ECO:0007669"/>
    <property type="project" value="TreeGrafter"/>
</dbReference>
<dbReference type="Proteomes" id="UP000179243">
    <property type="component" value="Unassembled WGS sequence"/>
</dbReference>
<proteinExistence type="predicted"/>
<protein>
    <recommendedName>
        <fullName evidence="1">Glycosyl transferase family 1 domain-containing protein</fullName>
    </recommendedName>
</protein>
<dbReference type="Gene3D" id="3.40.50.2000">
    <property type="entry name" value="Glycogen Phosphorylase B"/>
    <property type="match status" value="2"/>
</dbReference>
<feature type="domain" description="Glycosyl transferase family 1" evidence="1">
    <location>
        <begin position="224"/>
        <end position="373"/>
    </location>
</feature>
<dbReference type="AlphaFoldDB" id="A0A1F7F3Z2"/>
<evidence type="ECO:0000313" key="2">
    <source>
        <dbReference type="EMBL" id="OGK01318.1"/>
    </source>
</evidence>
<reference evidence="2 3" key="1">
    <citation type="journal article" date="2016" name="Nat. Commun.">
        <title>Thousands of microbial genomes shed light on interconnected biogeochemical processes in an aquifer system.</title>
        <authorList>
            <person name="Anantharaman K."/>
            <person name="Brown C.T."/>
            <person name="Hug L.A."/>
            <person name="Sharon I."/>
            <person name="Castelle C.J."/>
            <person name="Probst A.J."/>
            <person name="Thomas B.C."/>
            <person name="Singh A."/>
            <person name="Wilkins M.J."/>
            <person name="Karaoz U."/>
            <person name="Brodie E.L."/>
            <person name="Williams K.H."/>
            <person name="Hubbard S.S."/>
            <person name="Banfield J.F."/>
        </authorList>
    </citation>
    <scope>NUCLEOTIDE SEQUENCE [LARGE SCALE GENOMIC DNA]</scope>
</reference>
<evidence type="ECO:0000313" key="3">
    <source>
        <dbReference type="Proteomes" id="UP000179243"/>
    </source>
</evidence>